<dbReference type="EMBL" id="CP084204">
    <property type="protein sequence ID" value="UZX26295.1"/>
    <property type="molecule type" value="Genomic_DNA"/>
</dbReference>
<keyword evidence="1" id="KW-0812">Transmembrane</keyword>
<name>A0ABY6R898_9ACTN</name>
<proteinExistence type="predicted"/>
<reference evidence="2" key="1">
    <citation type="submission" date="2021-09" db="EMBL/GenBank/DDBJ databases">
        <title>Complete genome sequence and metabolic characterization of Streptomyces tanashiensis DSM 731 the producer of antibacterial Kalafungin and diverse secondary metabolites.</title>
        <authorList>
            <person name="Abbasi M.N."/>
            <person name="Anwar M.N."/>
            <person name="Alam K."/>
            <person name="Shoaib M."/>
            <person name="Lin Z."/>
            <person name="Hayat M."/>
            <person name="Ali M.I."/>
            <person name="Malik H.M.T."/>
            <person name="Ahmed I."/>
            <person name="Li A."/>
            <person name="Hailong Wang H."/>
            <person name="Zhang Y."/>
        </authorList>
    </citation>
    <scope>NUCLEOTIDE SEQUENCE</scope>
    <source>
        <strain evidence="2">Kala</strain>
    </source>
</reference>
<keyword evidence="1" id="KW-0472">Membrane</keyword>
<dbReference type="Proteomes" id="UP001164506">
    <property type="component" value="Chromosome"/>
</dbReference>
<organism evidence="2 3">
    <name type="scientific">Streptomyces tanashiensis</name>
    <dbReference type="NCBI Taxonomy" id="67367"/>
    <lineage>
        <taxon>Bacteria</taxon>
        <taxon>Bacillati</taxon>
        <taxon>Actinomycetota</taxon>
        <taxon>Actinomycetes</taxon>
        <taxon>Kitasatosporales</taxon>
        <taxon>Streptomycetaceae</taxon>
        <taxon>Streptomyces</taxon>
    </lineage>
</organism>
<protein>
    <submittedName>
        <fullName evidence="2">PH domain-containing protein</fullName>
    </submittedName>
</protein>
<keyword evidence="3" id="KW-1185">Reference proteome</keyword>
<evidence type="ECO:0000313" key="2">
    <source>
        <dbReference type="EMBL" id="UZX26295.1"/>
    </source>
</evidence>
<gene>
    <name evidence="2" type="ORF">LDH80_39130</name>
</gene>
<keyword evidence="1" id="KW-1133">Transmembrane helix</keyword>
<accession>A0ABY6R898</accession>
<dbReference type="GeneID" id="95605579"/>
<feature type="transmembrane region" description="Helical" evidence="1">
    <location>
        <begin position="52"/>
        <end position="71"/>
    </location>
</feature>
<sequence length="154" mass="16360">MDDQGGDSVSVWRVGGVARVAGFVIPGVVEVKAFVGWAGWVSSPGVETARSAGLWTGLAVGVAFFFWWAILRVRLQVSSEGIVAVNPWGTHRLGLDEVASVRLGAWGAEFHHGDGFKTTAYALSELASGTSQEDRFAELLAVLEADSTRSPRDA</sequence>
<evidence type="ECO:0000256" key="1">
    <source>
        <dbReference type="SAM" id="Phobius"/>
    </source>
</evidence>
<feature type="transmembrane region" description="Helical" evidence="1">
    <location>
        <begin position="20"/>
        <end position="40"/>
    </location>
</feature>
<evidence type="ECO:0000313" key="3">
    <source>
        <dbReference type="Proteomes" id="UP001164506"/>
    </source>
</evidence>
<dbReference type="RefSeq" id="WP_229885374.1">
    <property type="nucleotide sequence ID" value="NZ_BMUH01000009.1"/>
</dbReference>